<keyword evidence="3 5" id="KW-1133">Transmembrane helix</keyword>
<dbReference type="InterPro" id="IPR004843">
    <property type="entry name" value="Calcineurin-like_PHP"/>
</dbReference>
<reference evidence="7 8" key="1">
    <citation type="submission" date="2017-04" db="EMBL/GenBank/DDBJ databases">
        <title>Genome Sequence of the Model Brown-Rot Fungus Postia placenta SB12.</title>
        <authorList>
            <consortium name="DOE Joint Genome Institute"/>
            <person name="Gaskell J."/>
            <person name="Kersten P."/>
            <person name="Larrondo L.F."/>
            <person name="Canessa P."/>
            <person name="Martinez D."/>
            <person name="Hibbett D."/>
            <person name="Schmoll M."/>
            <person name="Kubicek C.P."/>
            <person name="Martinez A.T."/>
            <person name="Yadav J."/>
            <person name="Master E."/>
            <person name="Magnuson J.K."/>
            <person name="James T."/>
            <person name="Yaver D."/>
            <person name="Berka R."/>
            <person name="Labutti K."/>
            <person name="Lipzen A."/>
            <person name="Aerts A."/>
            <person name="Barry K."/>
            <person name="Henrissat B."/>
            <person name="Blanchette R."/>
            <person name="Grigoriev I."/>
            <person name="Cullen D."/>
        </authorList>
    </citation>
    <scope>NUCLEOTIDE SEQUENCE [LARGE SCALE GENOMIC DNA]</scope>
    <source>
        <strain evidence="7 8">MAD-698-R-SB12</strain>
    </source>
</reference>
<dbReference type="Gene3D" id="3.60.21.10">
    <property type="match status" value="1"/>
</dbReference>
<dbReference type="GO" id="GO:0016020">
    <property type="term" value="C:membrane"/>
    <property type="evidence" value="ECO:0007669"/>
    <property type="project" value="UniProtKB-SubCell"/>
</dbReference>
<evidence type="ECO:0000256" key="2">
    <source>
        <dbReference type="ARBA" id="ARBA00022692"/>
    </source>
</evidence>
<dbReference type="STRING" id="670580.A0A1X6NDW0"/>
<feature type="transmembrane region" description="Helical" evidence="5">
    <location>
        <begin position="373"/>
        <end position="394"/>
    </location>
</feature>
<evidence type="ECO:0000313" key="7">
    <source>
        <dbReference type="EMBL" id="OSX66692.1"/>
    </source>
</evidence>
<accession>A0A1X6NDW0</accession>
<keyword evidence="2 5" id="KW-0812">Transmembrane</keyword>
<dbReference type="EMBL" id="KZ110592">
    <property type="protein sequence ID" value="OSX66692.1"/>
    <property type="molecule type" value="Genomic_DNA"/>
</dbReference>
<name>A0A1X6NDW0_9APHY</name>
<dbReference type="InterPro" id="IPR029052">
    <property type="entry name" value="Metallo-depent_PP-like"/>
</dbReference>
<sequence length="492" mass="55609">MALSRPRRLFMGQPYGFIQHVVQIMWVGLISFNEMGAFRNRVSKCAWPDASLELSSPDGLQMPTHVLVLADPQILDSQSYPGRLPLLLWLTRVLVDGYLRKSWNAAMRLKPDMVIFLGDMMDGGRYALSDEQYEEYYQRFRRIFRTDPAHSLPTYYIPGNHDVGLGQSSRSSDRAVARYTSHFGPLNQVVEVGQHTFILVDAPGLVEEEVQRARSGHLYDGWAERNPSGTIAFVHDLASRRTGQNVLFTHIPLARPEGAACGPFREHDTIREGWGSGYQNTLSAQTSQFLLQNTQPLLAMSGDDHDYCEFWHTYGTPDDFTGSPTKSVMEVTVKSFSMVMGVRNPGFQLLSLSPIRSTGETLATSPCLLPDQLGTYLSIYLPALLLSVLVLMVSNVHRVRTNNRWTEHVPIPECMQWMRFERTIVIRGRALRVVFPFQSAKIPRADDSLTDIKSDWKDGHPYPGVWRGFLGDVVGVAWWPVLTFAGIVWWAT</sequence>
<keyword evidence="8" id="KW-1185">Reference proteome</keyword>
<proteinExistence type="predicted"/>
<dbReference type="GO" id="GO:0006506">
    <property type="term" value="P:GPI anchor biosynthetic process"/>
    <property type="evidence" value="ECO:0007669"/>
    <property type="project" value="InterPro"/>
</dbReference>
<dbReference type="GO" id="GO:0005783">
    <property type="term" value="C:endoplasmic reticulum"/>
    <property type="evidence" value="ECO:0007669"/>
    <property type="project" value="TreeGrafter"/>
</dbReference>
<evidence type="ECO:0000313" key="8">
    <source>
        <dbReference type="Proteomes" id="UP000194127"/>
    </source>
</evidence>
<evidence type="ECO:0000256" key="3">
    <source>
        <dbReference type="ARBA" id="ARBA00022989"/>
    </source>
</evidence>
<dbReference type="PANTHER" id="PTHR13315">
    <property type="entry name" value="METALLO PHOSPHOESTERASE RELATED"/>
    <property type="match status" value="1"/>
</dbReference>
<dbReference type="InterPro" id="IPR033308">
    <property type="entry name" value="PGAP5/Cdc1/Ted1"/>
</dbReference>
<dbReference type="GeneID" id="36322380"/>
<dbReference type="OrthoDB" id="5977743at2759"/>
<comment type="subcellular location">
    <subcellularLocation>
        <location evidence="1">Membrane</location>
        <topology evidence="1">Multi-pass membrane protein</topology>
    </subcellularLocation>
</comment>
<dbReference type="Proteomes" id="UP000194127">
    <property type="component" value="Unassembled WGS sequence"/>
</dbReference>
<evidence type="ECO:0000256" key="4">
    <source>
        <dbReference type="ARBA" id="ARBA00023136"/>
    </source>
</evidence>
<organism evidence="7 8">
    <name type="scientific">Postia placenta MAD-698-R-SB12</name>
    <dbReference type="NCBI Taxonomy" id="670580"/>
    <lineage>
        <taxon>Eukaryota</taxon>
        <taxon>Fungi</taxon>
        <taxon>Dikarya</taxon>
        <taxon>Basidiomycota</taxon>
        <taxon>Agaricomycotina</taxon>
        <taxon>Agaricomycetes</taxon>
        <taxon>Polyporales</taxon>
        <taxon>Adustoporiaceae</taxon>
        <taxon>Rhodonia</taxon>
    </lineage>
</organism>
<dbReference type="AlphaFoldDB" id="A0A1X6NDW0"/>
<dbReference type="Pfam" id="PF00149">
    <property type="entry name" value="Metallophos"/>
    <property type="match status" value="1"/>
</dbReference>
<feature type="domain" description="Calcineurin-like phosphoesterase" evidence="6">
    <location>
        <begin position="65"/>
        <end position="306"/>
    </location>
</feature>
<protein>
    <recommendedName>
        <fullName evidence="6">Calcineurin-like phosphoesterase domain-containing protein</fullName>
    </recommendedName>
</protein>
<dbReference type="RefSeq" id="XP_024343486.1">
    <property type="nucleotide sequence ID" value="XM_024477430.1"/>
</dbReference>
<evidence type="ECO:0000259" key="6">
    <source>
        <dbReference type="Pfam" id="PF00149"/>
    </source>
</evidence>
<gene>
    <name evidence="7" type="ORF">POSPLADRAFT_1038697</name>
</gene>
<evidence type="ECO:0000256" key="5">
    <source>
        <dbReference type="SAM" id="Phobius"/>
    </source>
</evidence>
<keyword evidence="4 5" id="KW-0472">Membrane</keyword>
<dbReference type="SUPFAM" id="SSF56300">
    <property type="entry name" value="Metallo-dependent phosphatases"/>
    <property type="match status" value="1"/>
</dbReference>
<dbReference type="PANTHER" id="PTHR13315:SF4">
    <property type="entry name" value="METALLOPHOSPHOESTERASE, ISOFORM E"/>
    <property type="match status" value="1"/>
</dbReference>
<feature type="transmembrane region" description="Helical" evidence="5">
    <location>
        <begin position="469"/>
        <end position="491"/>
    </location>
</feature>
<evidence type="ECO:0000256" key="1">
    <source>
        <dbReference type="ARBA" id="ARBA00004141"/>
    </source>
</evidence>
<dbReference type="GO" id="GO:0016787">
    <property type="term" value="F:hydrolase activity"/>
    <property type="evidence" value="ECO:0007669"/>
    <property type="project" value="InterPro"/>
</dbReference>